<feature type="chain" id="PRO_5016961080" description="Ankyrin repeat domain-containing protein" evidence="1">
    <location>
        <begin position="24"/>
        <end position="167"/>
    </location>
</feature>
<dbReference type="RefSeq" id="WP_115476099.1">
    <property type="nucleotide sequence ID" value="NZ_QRBF01000001.1"/>
</dbReference>
<evidence type="ECO:0000313" key="3">
    <source>
        <dbReference type="Proteomes" id="UP000255334"/>
    </source>
</evidence>
<comment type="caution">
    <text evidence="2">The sequence shown here is derived from an EMBL/GenBank/DDBJ whole genome shotgun (WGS) entry which is preliminary data.</text>
</comment>
<name>A0A370XBR8_9GAMM</name>
<dbReference type="EMBL" id="QRBF01000001">
    <property type="protein sequence ID" value="RDS85848.1"/>
    <property type="molecule type" value="Genomic_DNA"/>
</dbReference>
<protein>
    <recommendedName>
        <fullName evidence="4">Ankyrin repeat domain-containing protein</fullName>
    </recommendedName>
</protein>
<sequence length="167" mass="17201">MPRFLVSTTVALALGFVATMAVAGATPNPQSTVIAQDLRAAANDMVDVAAAADAHRLQADIADAQRHGADPLATAGAPLLMDLLGDIGDAWSQRNHGGDWEYSANADPSSHQVDAVKLLLADGANACAPTTLAAPRNYDQVPMAERLEIARLLSAAAPNGCHGGRAR</sequence>
<accession>A0A370XBR8</accession>
<reference evidence="2 3" key="1">
    <citation type="submission" date="2018-07" db="EMBL/GenBank/DDBJ databases">
        <title>Dyella monticola sp. nov. and Dyella psychrodurans sp. nov. isolated from monsoon evergreen broad-leaved forest soil of Dinghu Mountain, China.</title>
        <authorList>
            <person name="Gao Z."/>
            <person name="Qiu L."/>
        </authorList>
    </citation>
    <scope>NUCLEOTIDE SEQUENCE [LARGE SCALE GENOMIC DNA]</scope>
    <source>
        <strain evidence="2 3">4MSK11</strain>
    </source>
</reference>
<keyword evidence="1" id="KW-0732">Signal</keyword>
<evidence type="ECO:0008006" key="4">
    <source>
        <dbReference type="Google" id="ProtNLM"/>
    </source>
</evidence>
<proteinExistence type="predicted"/>
<dbReference type="Proteomes" id="UP000255334">
    <property type="component" value="Unassembled WGS sequence"/>
</dbReference>
<dbReference type="AlphaFoldDB" id="A0A370XBR8"/>
<evidence type="ECO:0000313" key="2">
    <source>
        <dbReference type="EMBL" id="RDS85848.1"/>
    </source>
</evidence>
<keyword evidence="3" id="KW-1185">Reference proteome</keyword>
<gene>
    <name evidence="2" type="ORF">DWU99_00815</name>
</gene>
<evidence type="ECO:0000256" key="1">
    <source>
        <dbReference type="SAM" id="SignalP"/>
    </source>
</evidence>
<feature type="signal peptide" evidence="1">
    <location>
        <begin position="1"/>
        <end position="23"/>
    </location>
</feature>
<organism evidence="2 3">
    <name type="scientific">Dyella psychrodurans</name>
    <dbReference type="NCBI Taxonomy" id="1927960"/>
    <lineage>
        <taxon>Bacteria</taxon>
        <taxon>Pseudomonadati</taxon>
        <taxon>Pseudomonadota</taxon>
        <taxon>Gammaproteobacteria</taxon>
        <taxon>Lysobacterales</taxon>
        <taxon>Rhodanobacteraceae</taxon>
        <taxon>Dyella</taxon>
    </lineage>
</organism>